<proteinExistence type="predicted"/>
<name>A0AB33BWW2_MICA7</name>
<dbReference type="EMBL" id="CP020771">
    <property type="protein sequence ID" value="ARI84289.1"/>
    <property type="molecule type" value="Genomic_DNA"/>
</dbReference>
<dbReference type="Proteomes" id="UP000192439">
    <property type="component" value="Chromosome"/>
</dbReference>
<reference evidence="1 2" key="1">
    <citation type="journal article" date="2018" name="Harmful Algae">
        <title>The highly heterogeneous methylated genomes and diverse restriction-modification systems of bloom-forming Microcystis.</title>
        <authorList>
            <person name="Zhao L."/>
            <person name="Song Y."/>
            <person name="Li L."/>
            <person name="Gan N."/>
            <person name="Brand J.J."/>
            <person name="Song L."/>
        </authorList>
    </citation>
    <scope>NUCLEOTIDE SEQUENCE [LARGE SCALE GENOMIC DNA]</scope>
    <source>
        <strain evidence="1 2">PCC 7806SL</strain>
    </source>
</reference>
<sequence length="49" mass="5226">MGSLGDNIKPYSNQANGFKPCRKDSLTAALQGLLNGGTNNQFVGRWEVG</sequence>
<protein>
    <submittedName>
        <fullName evidence="1">Uncharacterized protein</fullName>
    </submittedName>
</protein>
<accession>A0AB33BWW2</accession>
<evidence type="ECO:0000313" key="2">
    <source>
        <dbReference type="Proteomes" id="UP000192439"/>
    </source>
</evidence>
<dbReference type="AlphaFoldDB" id="A0AB33BWW2"/>
<gene>
    <name evidence="1" type="ORF">BH695_5010</name>
</gene>
<organism evidence="1 2">
    <name type="scientific">Microcystis aeruginosa PCC 7806SL</name>
    <dbReference type="NCBI Taxonomy" id="1903187"/>
    <lineage>
        <taxon>Bacteria</taxon>
        <taxon>Bacillati</taxon>
        <taxon>Cyanobacteriota</taxon>
        <taxon>Cyanophyceae</taxon>
        <taxon>Oscillatoriophycideae</taxon>
        <taxon>Chroococcales</taxon>
        <taxon>Microcystaceae</taxon>
        <taxon>Microcystis</taxon>
    </lineage>
</organism>
<keyword evidence="2" id="KW-1185">Reference proteome</keyword>
<evidence type="ECO:0000313" key="1">
    <source>
        <dbReference type="EMBL" id="ARI84289.1"/>
    </source>
</evidence>